<gene>
    <name evidence="2" type="ORF">S40285_10058</name>
</gene>
<feature type="region of interest" description="Disordered" evidence="1">
    <location>
        <begin position="1"/>
        <end position="69"/>
    </location>
</feature>
<protein>
    <submittedName>
        <fullName evidence="2">Uncharacterized protein</fullName>
    </submittedName>
</protein>
<accession>A0A084QRT9</accession>
<dbReference type="Proteomes" id="UP000028524">
    <property type="component" value="Unassembled WGS sequence"/>
</dbReference>
<sequence>MVCESRFRSVSPKSDVKARRSTAKLFKKEAFPVTPSRTSNGSPRKTPRETEWTHRPPTDEQRKSNGRKVGRSLIMWNRTGPRMNDKLLLHLVYECYRQNIQLPWVDVAHRLRPGSSGEAVAQHMARLRGELLNEGHVVPPKTGKGADGASTDPMVRGYVKEQSEVDGSWNVREVYYDEKIDDLRNESRPSSSNSMDSFDEMNVSEEEPQGQTDVFSSPIIPEPVQGVPCGRVGGSKEPSSLVASFAESMTGSFGESMNSSIGESGMMSCESDYNADLMDYAGTNTVNTGSLFNNTHLQLPDPFVDHNPAALPAQCTAVDLTAPLAGTNNHSTMTTPQVDTLGYQHHAASMLPLLTGPDGSTFVGVPAGTYFSCLGYVPAQMAAPVMPLYGYPERPLYAPHSESFSTAYESQSAHFPTPGSSLVFHEGSEPHEIDPVL</sequence>
<feature type="region of interest" description="Disordered" evidence="1">
    <location>
        <begin position="418"/>
        <end position="437"/>
    </location>
</feature>
<dbReference type="EMBL" id="KL660417">
    <property type="protein sequence ID" value="KFA66674.1"/>
    <property type="molecule type" value="Genomic_DNA"/>
</dbReference>
<dbReference type="AlphaFoldDB" id="A0A084QRT9"/>
<evidence type="ECO:0000313" key="3">
    <source>
        <dbReference type="Proteomes" id="UP000028524"/>
    </source>
</evidence>
<organism evidence="2 3">
    <name type="scientific">Stachybotrys chlorohalonatus (strain IBT 40285)</name>
    <dbReference type="NCBI Taxonomy" id="1283841"/>
    <lineage>
        <taxon>Eukaryota</taxon>
        <taxon>Fungi</taxon>
        <taxon>Dikarya</taxon>
        <taxon>Ascomycota</taxon>
        <taxon>Pezizomycotina</taxon>
        <taxon>Sordariomycetes</taxon>
        <taxon>Hypocreomycetidae</taxon>
        <taxon>Hypocreales</taxon>
        <taxon>Stachybotryaceae</taxon>
        <taxon>Stachybotrys</taxon>
    </lineage>
</organism>
<feature type="compositionally biased region" description="Basic and acidic residues" evidence="1">
    <location>
        <begin position="46"/>
        <end position="63"/>
    </location>
</feature>
<evidence type="ECO:0000313" key="2">
    <source>
        <dbReference type="EMBL" id="KFA66674.1"/>
    </source>
</evidence>
<feature type="compositionally biased region" description="Basic and acidic residues" evidence="1">
    <location>
        <begin position="426"/>
        <end position="437"/>
    </location>
</feature>
<keyword evidence="3" id="KW-1185">Reference proteome</keyword>
<dbReference type="STRING" id="1283841.A0A084QRT9"/>
<evidence type="ECO:0000256" key="1">
    <source>
        <dbReference type="SAM" id="MobiDB-lite"/>
    </source>
</evidence>
<feature type="compositionally biased region" description="Acidic residues" evidence="1">
    <location>
        <begin position="197"/>
        <end position="208"/>
    </location>
</feature>
<reference evidence="2 3" key="1">
    <citation type="journal article" date="2014" name="BMC Genomics">
        <title>Comparative genome sequencing reveals chemotype-specific gene clusters in the toxigenic black mold Stachybotrys.</title>
        <authorList>
            <person name="Semeiks J."/>
            <person name="Borek D."/>
            <person name="Otwinowski Z."/>
            <person name="Grishin N.V."/>
        </authorList>
    </citation>
    <scope>NUCLEOTIDE SEQUENCE [LARGE SCALE GENOMIC DNA]</scope>
    <source>
        <strain evidence="2 3">IBT 40285</strain>
    </source>
</reference>
<dbReference type="HOGENOM" id="CLU_597403_0_0_1"/>
<dbReference type="InParanoid" id="A0A084QRT9"/>
<name>A0A084QRT9_STAC4</name>
<dbReference type="OrthoDB" id="3903267at2759"/>
<proteinExistence type="predicted"/>
<feature type="region of interest" description="Disordered" evidence="1">
    <location>
        <begin position="182"/>
        <end position="221"/>
    </location>
</feature>